<dbReference type="Pfam" id="PF02686">
    <property type="entry name" value="GatC"/>
    <property type="match status" value="1"/>
</dbReference>
<evidence type="ECO:0000256" key="2">
    <source>
        <dbReference type="ARBA" id="ARBA00011123"/>
    </source>
</evidence>
<reference evidence="8 9" key="1">
    <citation type="submission" date="2016-08" db="EMBL/GenBank/DDBJ databases">
        <title>Novel Firmicute Genomes.</title>
        <authorList>
            <person name="Poppleton D.I."/>
            <person name="Gribaldo S."/>
        </authorList>
    </citation>
    <scope>NUCLEOTIDE SEQUENCE [LARGE SCALE GENOMIC DNA]</scope>
    <source>
        <strain evidence="8 9">RAOx-1</strain>
    </source>
</reference>
<evidence type="ECO:0000313" key="9">
    <source>
        <dbReference type="Proteomes" id="UP000284219"/>
    </source>
</evidence>
<dbReference type="Gene3D" id="1.10.20.60">
    <property type="entry name" value="Glu-tRNAGln amidotransferase C subunit, N-terminal domain"/>
    <property type="match status" value="1"/>
</dbReference>
<sequence>MSGITKEQVEHVADLARLNLSDEEAEKYTIQLNDILTFFEKLKDVDTTNVEPTSHVMPIYNVMREDENRPSVKREEALKNAPDHDEGHFKVPAVMEE</sequence>
<evidence type="ECO:0000256" key="1">
    <source>
        <dbReference type="ARBA" id="ARBA00010757"/>
    </source>
</evidence>
<dbReference type="EC" id="6.3.5.-" evidence="6"/>
<name>A0A419SDV5_9BACL</name>
<dbReference type="AlphaFoldDB" id="A0A419SDV5"/>
<dbReference type="GO" id="GO:0006412">
    <property type="term" value="P:translation"/>
    <property type="evidence" value="ECO:0007669"/>
    <property type="project" value="UniProtKB-UniRule"/>
</dbReference>
<feature type="compositionally biased region" description="Basic and acidic residues" evidence="7">
    <location>
        <begin position="76"/>
        <end position="89"/>
    </location>
</feature>
<evidence type="ECO:0000256" key="4">
    <source>
        <dbReference type="ARBA" id="ARBA00047380"/>
    </source>
</evidence>
<dbReference type="PANTHER" id="PTHR15004">
    <property type="entry name" value="GLUTAMYL-TRNA(GLN) AMIDOTRANSFERASE SUBUNIT C, MITOCHONDRIAL"/>
    <property type="match status" value="1"/>
</dbReference>
<dbReference type="GO" id="GO:0006450">
    <property type="term" value="P:regulation of translational fidelity"/>
    <property type="evidence" value="ECO:0007669"/>
    <property type="project" value="InterPro"/>
</dbReference>
<evidence type="ECO:0000313" key="8">
    <source>
        <dbReference type="EMBL" id="RKD21073.1"/>
    </source>
</evidence>
<dbReference type="HAMAP" id="MF_00122">
    <property type="entry name" value="GatC"/>
    <property type="match status" value="1"/>
</dbReference>
<dbReference type="GO" id="GO:0070681">
    <property type="term" value="P:glutaminyl-tRNAGln biosynthesis via transamidation"/>
    <property type="evidence" value="ECO:0007669"/>
    <property type="project" value="TreeGrafter"/>
</dbReference>
<dbReference type="Proteomes" id="UP000284219">
    <property type="component" value="Unassembled WGS sequence"/>
</dbReference>
<accession>A0A419SDV5</accession>
<keyword evidence="8" id="KW-0808">Transferase</keyword>
<dbReference type="GO" id="GO:0050566">
    <property type="term" value="F:asparaginyl-tRNA synthase (glutamine-hydrolyzing) activity"/>
    <property type="evidence" value="ECO:0007669"/>
    <property type="project" value="RHEA"/>
</dbReference>
<dbReference type="PANTHER" id="PTHR15004:SF0">
    <property type="entry name" value="GLUTAMYL-TRNA(GLN) AMIDOTRANSFERASE SUBUNIT C, MITOCHONDRIAL"/>
    <property type="match status" value="1"/>
</dbReference>
<dbReference type="InterPro" id="IPR003837">
    <property type="entry name" value="GatC"/>
</dbReference>
<dbReference type="SUPFAM" id="SSF141000">
    <property type="entry name" value="Glu-tRNAGln amidotransferase C subunit"/>
    <property type="match status" value="1"/>
</dbReference>
<keyword evidence="6" id="KW-0547">Nucleotide-binding</keyword>
<gene>
    <name evidence="6" type="primary">gatC</name>
    <name evidence="8" type="ORF">BEP19_15455</name>
</gene>
<comment type="catalytic activity">
    <reaction evidence="4 6">
        <text>L-aspartyl-tRNA(Asn) + L-glutamine + ATP + H2O = L-asparaginyl-tRNA(Asn) + L-glutamate + ADP + phosphate + 2 H(+)</text>
        <dbReference type="Rhea" id="RHEA:14513"/>
        <dbReference type="Rhea" id="RHEA-COMP:9674"/>
        <dbReference type="Rhea" id="RHEA-COMP:9677"/>
        <dbReference type="ChEBI" id="CHEBI:15377"/>
        <dbReference type="ChEBI" id="CHEBI:15378"/>
        <dbReference type="ChEBI" id="CHEBI:29985"/>
        <dbReference type="ChEBI" id="CHEBI:30616"/>
        <dbReference type="ChEBI" id="CHEBI:43474"/>
        <dbReference type="ChEBI" id="CHEBI:58359"/>
        <dbReference type="ChEBI" id="CHEBI:78515"/>
        <dbReference type="ChEBI" id="CHEBI:78516"/>
        <dbReference type="ChEBI" id="CHEBI:456216"/>
    </reaction>
</comment>
<comment type="function">
    <text evidence="3 6">Allows the formation of correctly charged Asn-tRNA(Asn) or Gln-tRNA(Gln) through the transamidation of misacylated Asp-tRNA(Asn) or Glu-tRNA(Gln) in organisms which lack either or both of asparaginyl-tRNA or glutaminyl-tRNA synthetases. The reaction takes place in the presence of glutamine and ATP through an activated phospho-Asp-tRNA(Asn) or phospho-Glu-tRNA(Gln).</text>
</comment>
<dbReference type="GO" id="GO:0005524">
    <property type="term" value="F:ATP binding"/>
    <property type="evidence" value="ECO:0007669"/>
    <property type="project" value="UniProtKB-KW"/>
</dbReference>
<comment type="catalytic activity">
    <reaction evidence="5 6">
        <text>L-glutamyl-tRNA(Gln) + L-glutamine + ATP + H2O = L-glutaminyl-tRNA(Gln) + L-glutamate + ADP + phosphate + H(+)</text>
        <dbReference type="Rhea" id="RHEA:17521"/>
        <dbReference type="Rhea" id="RHEA-COMP:9681"/>
        <dbReference type="Rhea" id="RHEA-COMP:9684"/>
        <dbReference type="ChEBI" id="CHEBI:15377"/>
        <dbReference type="ChEBI" id="CHEBI:15378"/>
        <dbReference type="ChEBI" id="CHEBI:29985"/>
        <dbReference type="ChEBI" id="CHEBI:30616"/>
        <dbReference type="ChEBI" id="CHEBI:43474"/>
        <dbReference type="ChEBI" id="CHEBI:58359"/>
        <dbReference type="ChEBI" id="CHEBI:78520"/>
        <dbReference type="ChEBI" id="CHEBI:78521"/>
        <dbReference type="ChEBI" id="CHEBI:456216"/>
    </reaction>
</comment>
<dbReference type="GO" id="GO:0050567">
    <property type="term" value="F:glutaminyl-tRNA synthase (glutamine-hydrolyzing) activity"/>
    <property type="evidence" value="ECO:0007669"/>
    <property type="project" value="UniProtKB-UniRule"/>
</dbReference>
<proteinExistence type="inferred from homology"/>
<dbReference type="OrthoDB" id="9813938at2"/>
<dbReference type="InterPro" id="IPR036113">
    <property type="entry name" value="Asp/Glu-ADT_sf_sub_c"/>
</dbReference>
<dbReference type="GO" id="GO:0016740">
    <property type="term" value="F:transferase activity"/>
    <property type="evidence" value="ECO:0007669"/>
    <property type="project" value="UniProtKB-KW"/>
</dbReference>
<keyword evidence="9" id="KW-1185">Reference proteome</keyword>
<protein>
    <recommendedName>
        <fullName evidence="6">Aspartyl/glutamyl-tRNA(Asn/Gln) amidotransferase subunit C</fullName>
        <shortName evidence="6">Asp/Glu-ADT subunit C</shortName>
        <ecNumber evidence="6">6.3.5.-</ecNumber>
    </recommendedName>
</protein>
<organism evidence="8 9">
    <name type="scientific">Ammoniphilus oxalaticus</name>
    <dbReference type="NCBI Taxonomy" id="66863"/>
    <lineage>
        <taxon>Bacteria</taxon>
        <taxon>Bacillati</taxon>
        <taxon>Bacillota</taxon>
        <taxon>Bacilli</taxon>
        <taxon>Bacillales</taxon>
        <taxon>Paenibacillaceae</taxon>
        <taxon>Aneurinibacillus group</taxon>
        <taxon>Ammoniphilus</taxon>
    </lineage>
</organism>
<feature type="region of interest" description="Disordered" evidence="7">
    <location>
        <begin position="76"/>
        <end position="97"/>
    </location>
</feature>
<comment type="caution">
    <text evidence="8">The sequence shown here is derived from an EMBL/GenBank/DDBJ whole genome shotgun (WGS) entry which is preliminary data.</text>
</comment>
<keyword evidence="6" id="KW-0436">Ligase</keyword>
<dbReference type="EMBL" id="MCHY01000013">
    <property type="protein sequence ID" value="RKD21073.1"/>
    <property type="molecule type" value="Genomic_DNA"/>
</dbReference>
<evidence type="ECO:0000256" key="6">
    <source>
        <dbReference type="HAMAP-Rule" id="MF_00122"/>
    </source>
</evidence>
<evidence type="ECO:0000256" key="5">
    <source>
        <dbReference type="ARBA" id="ARBA00047913"/>
    </source>
</evidence>
<keyword evidence="6" id="KW-0067">ATP-binding</keyword>
<keyword evidence="6" id="KW-0648">Protein biosynthesis</keyword>
<dbReference type="RefSeq" id="WP_120191142.1">
    <property type="nucleotide sequence ID" value="NZ_MCHY01000013.1"/>
</dbReference>
<dbReference type="NCBIfam" id="TIGR00135">
    <property type="entry name" value="gatC"/>
    <property type="match status" value="1"/>
</dbReference>
<evidence type="ECO:0000256" key="7">
    <source>
        <dbReference type="SAM" id="MobiDB-lite"/>
    </source>
</evidence>
<comment type="similarity">
    <text evidence="1 6">Belongs to the GatC family.</text>
</comment>
<comment type="subunit">
    <text evidence="2 6">Heterotrimer of A, B and C subunits.</text>
</comment>
<evidence type="ECO:0000256" key="3">
    <source>
        <dbReference type="ARBA" id="ARBA00024799"/>
    </source>
</evidence>